<evidence type="ECO:0000313" key="3">
    <source>
        <dbReference type="Proteomes" id="UP000230069"/>
    </source>
</evidence>
<keyword evidence="3" id="KW-1185">Reference proteome</keyword>
<organism evidence="2 3">
    <name type="scientific">Aquilegia coerulea</name>
    <name type="common">Rocky mountain columbine</name>
    <dbReference type="NCBI Taxonomy" id="218851"/>
    <lineage>
        <taxon>Eukaryota</taxon>
        <taxon>Viridiplantae</taxon>
        <taxon>Streptophyta</taxon>
        <taxon>Embryophyta</taxon>
        <taxon>Tracheophyta</taxon>
        <taxon>Spermatophyta</taxon>
        <taxon>Magnoliopsida</taxon>
        <taxon>Ranunculales</taxon>
        <taxon>Ranunculaceae</taxon>
        <taxon>Thalictroideae</taxon>
        <taxon>Aquilegia</taxon>
    </lineage>
</organism>
<dbReference type="EMBL" id="KZ305020">
    <property type="protein sequence ID" value="PIA60546.1"/>
    <property type="molecule type" value="Genomic_DNA"/>
</dbReference>
<dbReference type="Proteomes" id="UP000230069">
    <property type="component" value="Unassembled WGS sequence"/>
</dbReference>
<proteinExistence type="predicted"/>
<name>A0A2G5EXV6_AQUCA</name>
<gene>
    <name evidence="2" type="ORF">AQUCO_00300204v1</name>
</gene>
<evidence type="ECO:0000313" key="2">
    <source>
        <dbReference type="EMBL" id="PIA60546.1"/>
    </source>
</evidence>
<keyword evidence="1" id="KW-0812">Transmembrane</keyword>
<evidence type="ECO:0000256" key="1">
    <source>
        <dbReference type="SAM" id="Phobius"/>
    </source>
</evidence>
<keyword evidence="1" id="KW-1133">Transmembrane helix</keyword>
<protein>
    <submittedName>
        <fullName evidence="2">Uncharacterized protein</fullName>
    </submittedName>
</protein>
<sequence length="68" mass="7859">MKCNNKHFPILTSTTIFHAIISFAAVRLEIPEGIRLRVCFVFFIHSAYCHIPHFTKLCIDKLNLLNNS</sequence>
<dbReference type="OrthoDB" id="277802at2759"/>
<dbReference type="AlphaFoldDB" id="A0A2G5EXV6"/>
<keyword evidence="1" id="KW-0472">Membrane</keyword>
<accession>A0A2G5EXV6</accession>
<dbReference type="InParanoid" id="A0A2G5EXV6"/>
<reference evidence="2 3" key="1">
    <citation type="submission" date="2017-09" db="EMBL/GenBank/DDBJ databases">
        <title>WGS assembly of Aquilegia coerulea Goldsmith.</title>
        <authorList>
            <person name="Hodges S."/>
            <person name="Kramer E."/>
            <person name="Nordborg M."/>
            <person name="Tomkins J."/>
            <person name="Borevitz J."/>
            <person name="Derieg N."/>
            <person name="Yan J."/>
            <person name="Mihaltcheva S."/>
            <person name="Hayes R.D."/>
            <person name="Rokhsar D."/>
        </authorList>
    </citation>
    <scope>NUCLEOTIDE SEQUENCE [LARGE SCALE GENOMIC DNA]</scope>
    <source>
        <strain evidence="3">cv. Goldsmith</strain>
    </source>
</reference>
<feature type="transmembrane region" description="Helical" evidence="1">
    <location>
        <begin position="7"/>
        <end position="28"/>
    </location>
</feature>